<dbReference type="VEuPathDB" id="TriTrypDB:TvY486_0006400"/>
<dbReference type="PANTHER" id="PTHR31635:SF196">
    <property type="entry name" value="REVERSE TRANSCRIPTASE DOMAIN-CONTAINING PROTEIN-RELATED"/>
    <property type="match status" value="1"/>
</dbReference>
<dbReference type="Pfam" id="PF00078">
    <property type="entry name" value="RVT_1"/>
    <property type="match status" value="1"/>
</dbReference>
<proteinExistence type="predicted"/>
<feature type="domain" description="Reverse transcriptase" evidence="1">
    <location>
        <begin position="1"/>
        <end position="175"/>
    </location>
</feature>
<reference evidence="2 3" key="1">
    <citation type="journal article" date="2012" name="Proc. Natl. Acad. Sci. U.S.A.">
        <title>Antigenic diversity is generated by distinct evolutionary mechanisms in African trypanosome species.</title>
        <authorList>
            <person name="Jackson A.P."/>
            <person name="Berry A."/>
            <person name="Aslett M."/>
            <person name="Allison H.C."/>
            <person name="Burton P."/>
            <person name="Vavrova-Anderson J."/>
            <person name="Brown R."/>
            <person name="Browne H."/>
            <person name="Corton N."/>
            <person name="Hauser H."/>
            <person name="Gamble J."/>
            <person name="Gilderthorp R."/>
            <person name="Marcello L."/>
            <person name="McQuillan J."/>
            <person name="Otto T.D."/>
            <person name="Quail M.A."/>
            <person name="Sanders M.J."/>
            <person name="van Tonder A."/>
            <person name="Ginger M.L."/>
            <person name="Field M.C."/>
            <person name="Barry J.D."/>
            <person name="Hertz-Fowler C."/>
            <person name="Berriman M."/>
        </authorList>
    </citation>
    <scope>NUCLEOTIDE SEQUENCE</scope>
    <source>
        <strain evidence="2 3">Y486</strain>
    </source>
</reference>
<evidence type="ECO:0000313" key="3">
    <source>
        <dbReference type="Proteomes" id="UP000009027"/>
    </source>
</evidence>
<name>F9WKI5_TRYVY</name>
<protein>
    <recommendedName>
        <fullName evidence="1">Reverse transcriptase domain-containing protein</fullName>
    </recommendedName>
</protein>
<dbReference type="SUPFAM" id="SSF56672">
    <property type="entry name" value="DNA/RNA polymerases"/>
    <property type="match status" value="1"/>
</dbReference>
<keyword evidence="3" id="KW-1185">Reference proteome</keyword>
<dbReference type="CDD" id="cd01650">
    <property type="entry name" value="RT_nLTR_like"/>
    <property type="match status" value="1"/>
</dbReference>
<gene>
    <name evidence="2" type="ORF">TvY486_0006400</name>
</gene>
<feature type="non-terminal residue" evidence="2">
    <location>
        <position position="477"/>
    </location>
</feature>
<dbReference type="PANTHER" id="PTHR31635">
    <property type="entry name" value="REVERSE TRANSCRIPTASE DOMAIN-CONTAINING PROTEIN-RELATED"/>
    <property type="match status" value="1"/>
</dbReference>
<dbReference type="InterPro" id="IPR000477">
    <property type="entry name" value="RT_dom"/>
</dbReference>
<accession>F9WKI5</accession>
<dbReference type="EMBL" id="CAEX01000190">
    <property type="protein sequence ID" value="CCD18005.1"/>
    <property type="molecule type" value="Genomic_DNA"/>
</dbReference>
<dbReference type="Proteomes" id="UP000009027">
    <property type="component" value="Unassembled WGS sequence"/>
</dbReference>
<dbReference type="InterPro" id="IPR043502">
    <property type="entry name" value="DNA/RNA_pol_sf"/>
</dbReference>
<dbReference type="PROSITE" id="PS50878">
    <property type="entry name" value="RT_POL"/>
    <property type="match status" value="1"/>
</dbReference>
<sequence>MSHITTENISAMLLSLDAEKAFDSVGWDYLYQVLARFGFNNKFIECIKGLYLSPKAKIKINGHLSKTFYLERGTRQGCPLSPTLFALFIEPLAQAIREEPEIKEIVIKKEEHKICMYADDVLLFLANPKSSIPKLMSLLNTINFYSGYKINIQKTQTLTYNFRPNLEMKFFAAQLKPLLCWCIQSYESKWKTLETTQIDQPLQSLIGNKNQAEKYYSRLSTWTVFSLKLWFRILKKLQLEKHNGILSWIAFDPDFQPCTLDKRFKQWVWRGITSFSSVTSNGHFMSYQTLSDTFGLDKQDFYRYLQVKDYFNKKIKNKFKDDSNLITVFADAYIKEENKKLVSKLYECIQNSKTHSSIYIKQKWEKESNQQITEEDWTDMCVTHAKTTNSRAWREFGWKNLFFITPRLSALRTGVESLGSCWRQCGTSMANHFHVFWACPKIQTFWSEIATEIKKIIGEELDYSFITLYLGKIPEVF</sequence>
<evidence type="ECO:0000313" key="2">
    <source>
        <dbReference type="EMBL" id="CCD18005.1"/>
    </source>
</evidence>
<evidence type="ECO:0000259" key="1">
    <source>
        <dbReference type="PROSITE" id="PS50878"/>
    </source>
</evidence>
<organism evidence="2 3">
    <name type="scientific">Trypanosoma vivax (strain Y486)</name>
    <dbReference type="NCBI Taxonomy" id="1055687"/>
    <lineage>
        <taxon>Eukaryota</taxon>
        <taxon>Discoba</taxon>
        <taxon>Euglenozoa</taxon>
        <taxon>Kinetoplastea</taxon>
        <taxon>Metakinetoplastina</taxon>
        <taxon>Trypanosomatida</taxon>
        <taxon>Trypanosomatidae</taxon>
        <taxon>Trypanosoma</taxon>
        <taxon>Duttonella</taxon>
    </lineage>
</organism>
<dbReference type="AlphaFoldDB" id="F9WKI5"/>